<evidence type="ECO:0000313" key="2">
    <source>
        <dbReference type="Proteomes" id="UP000663865"/>
    </source>
</evidence>
<dbReference type="EMBL" id="CAJNYV010000019">
    <property type="protein sequence ID" value="CAF3323278.1"/>
    <property type="molecule type" value="Genomic_DNA"/>
</dbReference>
<organism evidence="1 2">
    <name type="scientific">Rotaria socialis</name>
    <dbReference type="NCBI Taxonomy" id="392032"/>
    <lineage>
        <taxon>Eukaryota</taxon>
        <taxon>Metazoa</taxon>
        <taxon>Spiralia</taxon>
        <taxon>Gnathifera</taxon>
        <taxon>Rotifera</taxon>
        <taxon>Eurotatoria</taxon>
        <taxon>Bdelloidea</taxon>
        <taxon>Philodinida</taxon>
        <taxon>Philodinidae</taxon>
        <taxon>Rotaria</taxon>
    </lineage>
</organism>
<sequence length="146" mass="17245">MRYIKVYKNENTDDYVEVPLHHQFYFYHYIPYVLMSDLINVNTNAMGLFLLTEQRRKFTHSRYNERIYLNQYDNIPIEDGYYILNCSSDRSERGEFKVDQIGCNRIDINSIRNPVISLGGDSNVCSSDIGEEKYLGHARKRTIAKN</sequence>
<comment type="caution">
    <text evidence="1">The sequence shown here is derived from an EMBL/GenBank/DDBJ whole genome shotgun (WGS) entry which is preliminary data.</text>
</comment>
<name>A0A817U2T1_9BILA</name>
<evidence type="ECO:0000313" key="1">
    <source>
        <dbReference type="EMBL" id="CAF3323278.1"/>
    </source>
</evidence>
<proteinExistence type="predicted"/>
<dbReference type="AlphaFoldDB" id="A0A817U2T1"/>
<accession>A0A817U2T1</accession>
<reference evidence="1" key="1">
    <citation type="submission" date="2021-02" db="EMBL/GenBank/DDBJ databases">
        <authorList>
            <person name="Nowell W R."/>
        </authorList>
    </citation>
    <scope>NUCLEOTIDE SEQUENCE</scope>
</reference>
<gene>
    <name evidence="1" type="ORF">KIK155_LOCUS720</name>
</gene>
<protein>
    <submittedName>
        <fullName evidence="1">Uncharacterized protein</fullName>
    </submittedName>
</protein>
<dbReference type="Proteomes" id="UP000663865">
    <property type="component" value="Unassembled WGS sequence"/>
</dbReference>